<feature type="transmembrane region" description="Helical" evidence="1">
    <location>
        <begin position="38"/>
        <end position="57"/>
    </location>
</feature>
<keyword evidence="3" id="KW-1185">Reference proteome</keyword>
<evidence type="ECO:0000313" key="3">
    <source>
        <dbReference type="Proteomes" id="UP001597233"/>
    </source>
</evidence>
<evidence type="ECO:0000313" key="2">
    <source>
        <dbReference type="EMBL" id="MFD1885070.1"/>
    </source>
</evidence>
<organism evidence="2 3">
    <name type="scientific">Paenibacillus wenxiniae</name>
    <dbReference type="NCBI Taxonomy" id="1636843"/>
    <lineage>
        <taxon>Bacteria</taxon>
        <taxon>Bacillati</taxon>
        <taxon>Bacillota</taxon>
        <taxon>Bacilli</taxon>
        <taxon>Bacillales</taxon>
        <taxon>Paenibacillaceae</taxon>
        <taxon>Paenibacillus</taxon>
    </lineage>
</organism>
<keyword evidence="1" id="KW-0472">Membrane</keyword>
<keyword evidence="1" id="KW-1133">Transmembrane helix</keyword>
<dbReference type="RefSeq" id="WP_347325929.1">
    <property type="nucleotide sequence ID" value="NZ_JBCGUH010000008.1"/>
</dbReference>
<keyword evidence="1" id="KW-0812">Transmembrane</keyword>
<sequence length="80" mass="9075">MIGKQQYDHIRIPEQLADTIIKAQRKAAQKQEQRRRQICCLSMIAVCIVLLVLMVNVPTVAKAIDAIRILGSMVNVLQFE</sequence>
<name>A0ABW4RFV5_9BACL</name>
<proteinExistence type="predicted"/>
<accession>A0ABW4RFV5</accession>
<dbReference type="Proteomes" id="UP001597233">
    <property type="component" value="Unassembled WGS sequence"/>
</dbReference>
<comment type="caution">
    <text evidence="2">The sequence shown here is derived from an EMBL/GenBank/DDBJ whole genome shotgun (WGS) entry which is preliminary data.</text>
</comment>
<reference evidence="3" key="1">
    <citation type="journal article" date="2019" name="Int. J. Syst. Evol. Microbiol.">
        <title>The Global Catalogue of Microorganisms (GCM) 10K type strain sequencing project: providing services to taxonomists for standard genome sequencing and annotation.</title>
        <authorList>
            <consortium name="The Broad Institute Genomics Platform"/>
            <consortium name="The Broad Institute Genome Sequencing Center for Infectious Disease"/>
            <person name="Wu L."/>
            <person name="Ma J."/>
        </authorList>
    </citation>
    <scope>NUCLEOTIDE SEQUENCE [LARGE SCALE GENOMIC DNA]</scope>
    <source>
        <strain evidence="3">CCUG 54950</strain>
    </source>
</reference>
<dbReference type="EMBL" id="JBHUEH010000011">
    <property type="protein sequence ID" value="MFD1885070.1"/>
    <property type="molecule type" value="Genomic_DNA"/>
</dbReference>
<evidence type="ECO:0000256" key="1">
    <source>
        <dbReference type="SAM" id="Phobius"/>
    </source>
</evidence>
<protein>
    <submittedName>
        <fullName evidence="2">Uncharacterized protein</fullName>
    </submittedName>
</protein>
<gene>
    <name evidence="2" type="ORF">ACFSC9_05975</name>
</gene>